<protein>
    <submittedName>
        <fullName evidence="1">Membrane protein</fullName>
    </submittedName>
</protein>
<dbReference type="EMBL" id="BROD01000001">
    <property type="protein sequence ID" value="GKX64833.1"/>
    <property type="molecule type" value="Genomic_DNA"/>
</dbReference>
<dbReference type="Proteomes" id="UP001058074">
    <property type="component" value="Unassembled WGS sequence"/>
</dbReference>
<gene>
    <name evidence="1" type="ORF">rsdtw13_00910</name>
</gene>
<comment type="caution">
    <text evidence="1">The sequence shown here is derived from an EMBL/GenBank/DDBJ whole genome shotgun (WGS) entry which is preliminary data.</text>
</comment>
<evidence type="ECO:0000313" key="1">
    <source>
        <dbReference type="EMBL" id="GKX64833.1"/>
    </source>
</evidence>
<organism evidence="1 2">
    <name type="scientific">Inconstantimicrobium mannanitabidum</name>
    <dbReference type="NCBI Taxonomy" id="1604901"/>
    <lineage>
        <taxon>Bacteria</taxon>
        <taxon>Bacillati</taxon>
        <taxon>Bacillota</taxon>
        <taxon>Clostridia</taxon>
        <taxon>Eubacteriales</taxon>
        <taxon>Clostridiaceae</taxon>
        <taxon>Inconstantimicrobium</taxon>
    </lineage>
</organism>
<reference evidence="1" key="1">
    <citation type="journal article" date="2025" name="Int. J. Syst. Evol. Microbiol.">
        <title>Inconstantimicrobium mannanitabidum sp. nov., a novel member of the family Clostridiaceae isolated from anoxic soil under the treatment of reductive soil disinfestation.</title>
        <authorList>
            <person name="Ueki A."/>
            <person name="Tonouchi A."/>
            <person name="Honma S."/>
            <person name="Kaku N."/>
            <person name="Ueki K."/>
        </authorList>
    </citation>
    <scope>NUCLEOTIDE SEQUENCE</scope>
    <source>
        <strain evidence="1">TW13</strain>
    </source>
</reference>
<accession>A0ACB5R6I2</accession>
<proteinExistence type="predicted"/>
<name>A0ACB5R6I2_9CLOT</name>
<evidence type="ECO:0000313" key="2">
    <source>
        <dbReference type="Proteomes" id="UP001058074"/>
    </source>
</evidence>
<keyword evidence="2" id="KW-1185">Reference proteome</keyword>
<sequence length="217" mass="24811">MKNNILKYTYHTILAILGLILSVTTLLFIFLKSTIIYSIFIRYTGLSKTIQVSNDVLNLNYKVLINYLTNPINAQLTFPNFPMSNSASVHFMEVKQIFMILLALGILGAVIIFIHIAINKKKATPSKLLFLSIMPVISFIISIIILLACTIDFEDAFIIFHKILFKNNYWIFNPITDPIIDALPENFFLLAGMFIVIPLLIESLVLFFKFTLPRKRS</sequence>